<proteinExistence type="predicted"/>
<keyword evidence="1" id="KW-0732">Signal</keyword>
<name>A0A4Q8K4Y4_9ARAC</name>
<organism evidence="2">
    <name type="scientific">Liphistius thaleban</name>
    <dbReference type="NCBI Taxonomy" id="1905330"/>
    <lineage>
        <taxon>Eukaryota</taxon>
        <taxon>Metazoa</taxon>
        <taxon>Ecdysozoa</taxon>
        <taxon>Arthropoda</taxon>
        <taxon>Chelicerata</taxon>
        <taxon>Arachnida</taxon>
        <taxon>Araneae</taxon>
        <taxon>Mesothelae</taxon>
        <taxon>Liphistiidae</taxon>
        <taxon>Liphistius</taxon>
    </lineage>
</organism>
<protein>
    <submittedName>
        <fullName evidence="2">U5-Liphistoxin-Lth1a_1</fullName>
    </submittedName>
</protein>
<dbReference type="EMBL" id="HAHM01000135">
    <property type="protein sequence ID" value="SNX34202.1"/>
    <property type="molecule type" value="Transcribed_RNA"/>
</dbReference>
<feature type="chain" id="PRO_5020943002" evidence="1">
    <location>
        <begin position="29"/>
        <end position="100"/>
    </location>
</feature>
<reference evidence="2" key="1">
    <citation type="submission" date="2017-05" db="EMBL/GenBank/DDBJ databases">
        <authorList>
            <person name="QRISCLOUD D."/>
        </authorList>
    </citation>
    <scope>NUCLEOTIDE SEQUENCE</scope>
</reference>
<reference evidence="2" key="2">
    <citation type="submission" date="2019-05" db="EMBL/GenBank/DDBJ databases">
        <title>Unravelling the molecular evolution of spider venoms.</title>
        <authorList>
            <person name="Pineda S."/>
        </authorList>
    </citation>
    <scope>NUCLEOTIDE SEQUENCE</scope>
</reference>
<sequence>MATSKRGTLFILFALICISLSVVEIALGLPQAAPCRGRKCACFERIGLQCPPSVSGDCTVNAEQKCSKDDDCPCPMVCCSGGPNCKPFCSHGIGYPPPRD</sequence>
<dbReference type="AlphaFoldDB" id="A0A4Q8K4Y4"/>
<evidence type="ECO:0000313" key="2">
    <source>
        <dbReference type="EMBL" id="SNX34202.1"/>
    </source>
</evidence>
<accession>A0A4Q8K4Y4</accession>
<feature type="signal peptide" evidence="1">
    <location>
        <begin position="1"/>
        <end position="28"/>
    </location>
</feature>
<evidence type="ECO:0000256" key="1">
    <source>
        <dbReference type="SAM" id="SignalP"/>
    </source>
</evidence>